<keyword evidence="3" id="KW-0732">Signal</keyword>
<keyword evidence="2" id="KW-1133">Transmembrane helix</keyword>
<protein>
    <recommendedName>
        <fullName evidence="6">HupE/UreJ family protein</fullName>
    </recommendedName>
</protein>
<keyword evidence="2" id="KW-0812">Transmembrane</keyword>
<dbReference type="Proteomes" id="UP001501470">
    <property type="component" value="Unassembled WGS sequence"/>
</dbReference>
<feature type="transmembrane region" description="Helical" evidence="2">
    <location>
        <begin position="348"/>
        <end position="367"/>
    </location>
</feature>
<feature type="transmembrane region" description="Helical" evidence="2">
    <location>
        <begin position="324"/>
        <end position="341"/>
    </location>
</feature>
<feature type="transmembrane region" description="Helical" evidence="2">
    <location>
        <begin position="256"/>
        <end position="273"/>
    </location>
</feature>
<dbReference type="Pfam" id="PF13795">
    <property type="entry name" value="HupE_UreJ_2"/>
    <property type="match status" value="1"/>
</dbReference>
<sequence>MIRRLLQAAALAAVILVLQAFLPASAHAHDPGTTLLSVGSSGDTDLEITAQIPLSRIDLAYHTRLDSDPAPAVRASANWLATVVRDRVRLTAADGATWPVTVDDVAADRQRGLNTARVRLTAALPTAATRARSAELRWDVVTDVVYSHKVLVTADGRTSLLTHQTPVVRLAVPAPPPASVPAASMLHAGFEHFRQGADHLLFLCVIALAAARRSLRRARLRARVTLMAGITAMFTAGHSVSLALASLGWVSLPTRVVDAGIALTIVVAAAHAVRPALSARTELALTTAFGLVHGLGFAGTLQRLALTGTDLILPLLSFNLGLEAAQLLALALIAVPIAVLARSPAVSVTLAASAAAVATGWVVERAFDLTNPVQPLTGMLLGTPERLAGALFAATAVLLIARATRPEDAPRESFRDPEDFWSPERQEVFRIMRGQDARRCSRSAVIARTPTPMARSSAVKSSACGTPCSPTPR</sequence>
<feature type="transmembrane region" description="Helical" evidence="2">
    <location>
        <begin position="387"/>
        <end position="404"/>
    </location>
</feature>
<feature type="signal peptide" evidence="3">
    <location>
        <begin position="1"/>
        <end position="28"/>
    </location>
</feature>
<keyword evidence="5" id="KW-1185">Reference proteome</keyword>
<feature type="transmembrane region" description="Helical" evidence="2">
    <location>
        <begin position="227"/>
        <end position="250"/>
    </location>
</feature>
<proteinExistence type="predicted"/>
<feature type="chain" id="PRO_5045940435" description="HupE/UreJ family protein" evidence="3">
    <location>
        <begin position="29"/>
        <end position="473"/>
    </location>
</feature>
<evidence type="ECO:0000256" key="3">
    <source>
        <dbReference type="SAM" id="SignalP"/>
    </source>
</evidence>
<comment type="caution">
    <text evidence="4">The sequence shown here is derived from an EMBL/GenBank/DDBJ whole genome shotgun (WGS) entry which is preliminary data.</text>
</comment>
<evidence type="ECO:0000313" key="5">
    <source>
        <dbReference type="Proteomes" id="UP001501470"/>
    </source>
</evidence>
<dbReference type="EMBL" id="BAAAQD010000001">
    <property type="protein sequence ID" value="GAA1500830.1"/>
    <property type="molecule type" value="Genomic_DNA"/>
</dbReference>
<feature type="region of interest" description="Disordered" evidence="1">
    <location>
        <begin position="449"/>
        <end position="473"/>
    </location>
</feature>
<reference evidence="4 5" key="1">
    <citation type="journal article" date="2019" name="Int. J. Syst. Evol. Microbiol.">
        <title>The Global Catalogue of Microorganisms (GCM) 10K type strain sequencing project: providing services to taxonomists for standard genome sequencing and annotation.</title>
        <authorList>
            <consortium name="The Broad Institute Genomics Platform"/>
            <consortium name="The Broad Institute Genome Sequencing Center for Infectious Disease"/>
            <person name="Wu L."/>
            <person name="Ma J."/>
        </authorList>
    </citation>
    <scope>NUCLEOTIDE SEQUENCE [LARGE SCALE GENOMIC DNA]</scope>
    <source>
        <strain evidence="4 5">JCM 15933</strain>
    </source>
</reference>
<name>A0ABN1ZLN0_9ACTN</name>
<evidence type="ECO:0000256" key="2">
    <source>
        <dbReference type="SAM" id="Phobius"/>
    </source>
</evidence>
<keyword evidence="2" id="KW-0472">Membrane</keyword>
<dbReference type="InterPro" id="IPR032809">
    <property type="entry name" value="Put_HupE_UreJ"/>
</dbReference>
<evidence type="ECO:0000256" key="1">
    <source>
        <dbReference type="SAM" id="MobiDB-lite"/>
    </source>
</evidence>
<evidence type="ECO:0000313" key="4">
    <source>
        <dbReference type="EMBL" id="GAA1500830.1"/>
    </source>
</evidence>
<accession>A0ABN1ZLN0</accession>
<gene>
    <name evidence="4" type="ORF">GCM10009827_007840</name>
</gene>
<evidence type="ECO:0008006" key="6">
    <source>
        <dbReference type="Google" id="ProtNLM"/>
    </source>
</evidence>
<organism evidence="4 5">
    <name type="scientific">Dactylosporangium maewongense</name>
    <dbReference type="NCBI Taxonomy" id="634393"/>
    <lineage>
        <taxon>Bacteria</taxon>
        <taxon>Bacillati</taxon>
        <taxon>Actinomycetota</taxon>
        <taxon>Actinomycetes</taxon>
        <taxon>Micromonosporales</taxon>
        <taxon>Micromonosporaceae</taxon>
        <taxon>Dactylosporangium</taxon>
    </lineage>
</organism>
<feature type="transmembrane region" description="Helical" evidence="2">
    <location>
        <begin position="285"/>
        <end position="304"/>
    </location>
</feature>